<evidence type="ECO:0000313" key="3">
    <source>
        <dbReference type="EMBL" id="OGY44816.1"/>
    </source>
</evidence>
<comment type="caution">
    <text evidence="3">The sequence shown here is derived from an EMBL/GenBank/DDBJ whole genome shotgun (WGS) entry which is preliminary data.</text>
</comment>
<feature type="domain" description="DUF5671" evidence="2">
    <location>
        <begin position="23"/>
        <end position="148"/>
    </location>
</feature>
<feature type="transmembrane region" description="Helical" evidence="1">
    <location>
        <begin position="109"/>
        <end position="130"/>
    </location>
</feature>
<dbReference type="AlphaFoldDB" id="A0A1G1XYX8"/>
<dbReference type="Pfam" id="PF18920">
    <property type="entry name" value="DUF5671"/>
    <property type="match status" value="1"/>
</dbReference>
<sequence>MEQQLNQTFQTTADKTIKGPKSLFWYLTLFFTLGITAFQVGGLWFQFINKWLPKEVISGMVQPSFDQTALKFAVASIIVATPLYFTFSYLIRRALKNHNLDPKNKIRVWITYIILFLTVAIAVGDLINAIFHVLNGDYTLRFILKSLSILIIISWIFTYYWLELRSENSLTTSILPKQMAGITIAVIVVSFIGSFFVVDSPRLARSKAYDHTRAANLQEIEFSVQNYYYQNQKLPADLETLRLDNVTLAISDPSTDKPYEYRTIDDKNYELCAEFENSNLDVKNREFQPYYSEFAYQKGRNCFTKKVVLPTDLQAKPLPIR</sequence>
<feature type="transmembrane region" description="Helical" evidence="1">
    <location>
        <begin position="23"/>
        <end position="48"/>
    </location>
</feature>
<protein>
    <recommendedName>
        <fullName evidence="2">DUF5671 domain-containing protein</fullName>
    </recommendedName>
</protein>
<evidence type="ECO:0000313" key="4">
    <source>
        <dbReference type="Proteomes" id="UP000178930"/>
    </source>
</evidence>
<evidence type="ECO:0000259" key="2">
    <source>
        <dbReference type="Pfam" id="PF18920"/>
    </source>
</evidence>
<proteinExistence type="predicted"/>
<feature type="transmembrane region" description="Helical" evidence="1">
    <location>
        <begin position="142"/>
        <end position="162"/>
    </location>
</feature>
<accession>A0A1G1XYX8</accession>
<organism evidence="3 4">
    <name type="scientific">Candidatus Buchananbacteria bacterium RIFCSPHIGHO2_01_FULL_39_14</name>
    <dbReference type="NCBI Taxonomy" id="1797532"/>
    <lineage>
        <taxon>Bacteria</taxon>
        <taxon>Candidatus Buchananiibacteriota</taxon>
    </lineage>
</organism>
<feature type="transmembrane region" description="Helical" evidence="1">
    <location>
        <begin position="69"/>
        <end position="89"/>
    </location>
</feature>
<feature type="transmembrane region" description="Helical" evidence="1">
    <location>
        <begin position="174"/>
        <end position="198"/>
    </location>
</feature>
<reference evidence="3 4" key="1">
    <citation type="journal article" date="2016" name="Nat. Commun.">
        <title>Thousands of microbial genomes shed light on interconnected biogeochemical processes in an aquifer system.</title>
        <authorList>
            <person name="Anantharaman K."/>
            <person name="Brown C.T."/>
            <person name="Hug L.A."/>
            <person name="Sharon I."/>
            <person name="Castelle C.J."/>
            <person name="Probst A.J."/>
            <person name="Thomas B.C."/>
            <person name="Singh A."/>
            <person name="Wilkins M.J."/>
            <person name="Karaoz U."/>
            <person name="Brodie E.L."/>
            <person name="Williams K.H."/>
            <person name="Hubbard S.S."/>
            <person name="Banfield J.F."/>
        </authorList>
    </citation>
    <scope>NUCLEOTIDE SEQUENCE [LARGE SCALE GENOMIC DNA]</scope>
</reference>
<name>A0A1G1XYX8_9BACT</name>
<dbReference type="Proteomes" id="UP000178930">
    <property type="component" value="Unassembled WGS sequence"/>
</dbReference>
<dbReference type="EMBL" id="MHIB01000012">
    <property type="protein sequence ID" value="OGY44816.1"/>
    <property type="molecule type" value="Genomic_DNA"/>
</dbReference>
<dbReference type="STRING" id="1797532.A2729_02945"/>
<evidence type="ECO:0000256" key="1">
    <source>
        <dbReference type="SAM" id="Phobius"/>
    </source>
</evidence>
<gene>
    <name evidence="3" type="ORF">A2729_02945</name>
</gene>
<keyword evidence="1" id="KW-1133">Transmembrane helix</keyword>
<keyword evidence="1" id="KW-0472">Membrane</keyword>
<keyword evidence="1" id="KW-0812">Transmembrane</keyword>
<dbReference type="InterPro" id="IPR043728">
    <property type="entry name" value="DUF5671"/>
</dbReference>